<dbReference type="EMBL" id="JBDIZK010000014">
    <property type="protein sequence ID" value="MEN3749454.1"/>
    <property type="molecule type" value="Genomic_DNA"/>
</dbReference>
<accession>A0ABV0BD50</accession>
<comment type="caution">
    <text evidence="1">The sequence shown here is derived from an EMBL/GenBank/DDBJ whole genome shotgun (WGS) entry which is preliminary data.</text>
</comment>
<proteinExistence type="predicted"/>
<evidence type="ECO:0000313" key="1">
    <source>
        <dbReference type="EMBL" id="MEN3749454.1"/>
    </source>
</evidence>
<evidence type="ECO:0008006" key="3">
    <source>
        <dbReference type="Google" id="ProtNLM"/>
    </source>
</evidence>
<keyword evidence="2" id="KW-1185">Reference proteome</keyword>
<dbReference type="RefSeq" id="WP_346248501.1">
    <property type="nucleotide sequence ID" value="NZ_JBDIZK010000014.1"/>
</dbReference>
<name>A0ABV0BD50_9SPHN</name>
<organism evidence="1 2">
    <name type="scientific">Sphingomonas rustica</name>
    <dbReference type="NCBI Taxonomy" id="3103142"/>
    <lineage>
        <taxon>Bacteria</taxon>
        <taxon>Pseudomonadati</taxon>
        <taxon>Pseudomonadota</taxon>
        <taxon>Alphaproteobacteria</taxon>
        <taxon>Sphingomonadales</taxon>
        <taxon>Sphingomonadaceae</taxon>
        <taxon>Sphingomonas</taxon>
    </lineage>
</organism>
<reference evidence="1 2" key="1">
    <citation type="submission" date="2024-05" db="EMBL/GenBank/DDBJ databases">
        <title>Sphingomonas sp. HF-S3 16S ribosomal RNA gene Genome sequencing and assembly.</title>
        <authorList>
            <person name="Lee H."/>
        </authorList>
    </citation>
    <scope>NUCLEOTIDE SEQUENCE [LARGE SCALE GENOMIC DNA]</scope>
    <source>
        <strain evidence="1 2">HF-S3</strain>
    </source>
</reference>
<evidence type="ECO:0000313" key="2">
    <source>
        <dbReference type="Proteomes" id="UP001427805"/>
    </source>
</evidence>
<protein>
    <recommendedName>
        <fullName evidence="3">ATP-binding protein</fullName>
    </recommendedName>
</protein>
<sequence length="1270" mass="140154">MFTVKPEDIARLDDKQLVELLRALVHAEARSAGVPLSGANIPLQITIPDGGEDGSIQWQNGEDYTSYFPSRDVVFQCKTTDHNDSQWMKEVWTKKTQAAKVTSKVLSPAIAGALARGATYIGVTGTPRVKQTLASREQAIRTGIIQAGGDPTNLAAIHIYDANKLVGWANAHPAVALSVREREAGFSLSTFGTLARWGRRPALTTPVFVAVAEREFSLGPAPNQRIRFDALGAQMLNHLNEPHACIRLWGPSGLGKTRAFHEALLGAVGTLLDISTANFIFCDYRESAAHLFDVAHQLKNASTDAILVVDSCPLAEALLLVNLAREADSLLRVVTIGTEGTDHADACMMIKALPDDATCRGILAAALPQTSEAQLDALVAHCGGYPAHALLLSSAGADVWGTNRTLGEIADRILREKIKDDLTIRALECLAMFEELAPESDPQTFDTLCETMVGINGSQIYEELIKATALGVAERDHDRFFISMDLIVNFLALRRLAHLRPSTVHAFLLSAKAQVRDSLLARWQSLSERSLTAVEVVRGMVLRGWMQNDRVLSDDATPYLVAFVHVDPDTMLKALSYAIHSKSIDDLATLDVNGALLDALRLLASMKRNFLYAVPLVIKLAAASDFGGETPVVRLLRQLFQVALSGTGADEQKRRHALLDALDDSDPRMRRASVEALGAMLTTQMTRFGDFEGVGSEPFEEWHPSDDAQILGYFRWALEKLIGLWRTEEVLRERIEEIVADDLRILVEFDVLDLVESFSREVVALRGHWFEGTRSIGDWLYYDRPLEQGDHAVAVRALYNSTLPADPVDQVLLYSRYWTTDIHDPDKRYADDSENPDVEYPARRAQQLAPVIAADPALLARAIDVMAGTDTNMPFPFANTLAEHLTNPLDTFAMATEVLDRSDNRNGIGFVRALLNSLDRRFTDDPERDDALVAIARSSRTLFADEMEIYTALRMTESRLRGLAAGIREGKFDLRRVVPISYGRGLDDTPPAVLAELIDALIGRETDHGAWAAVEILNMVVYGKAEIAPEILDLIKRVVLAPAVADGPAGFAGHAEHSLENLVKRLARFDAIDAGFARAFAGIVTRSCQSADSQLRIAEALRKSLVHVVDKAPLEVWEVVSAFQEGATRYERERLTRIQAPATPFGREVGRTGPGLLFRAPEPALLAWVDADPEARVEFLLSFYPILIPQEETWSWHPALDRLAARYGALPAFRAGLRLRIFPRSWSGSLNTHLVSFLEPLASWEGHATLSEWSERMRVDIESRFVPEEE</sequence>
<gene>
    <name evidence="1" type="ORF">TPR58_19925</name>
</gene>
<dbReference type="Proteomes" id="UP001427805">
    <property type="component" value="Unassembled WGS sequence"/>
</dbReference>